<name>A0A9N9R2E0_9NEOP</name>
<organism evidence="17 18">
    <name type="scientific">Diatraea saccharalis</name>
    <name type="common">sugarcane borer</name>
    <dbReference type="NCBI Taxonomy" id="40085"/>
    <lineage>
        <taxon>Eukaryota</taxon>
        <taxon>Metazoa</taxon>
        <taxon>Ecdysozoa</taxon>
        <taxon>Arthropoda</taxon>
        <taxon>Hexapoda</taxon>
        <taxon>Insecta</taxon>
        <taxon>Pterygota</taxon>
        <taxon>Neoptera</taxon>
        <taxon>Endopterygota</taxon>
        <taxon>Lepidoptera</taxon>
        <taxon>Glossata</taxon>
        <taxon>Ditrysia</taxon>
        <taxon>Pyraloidea</taxon>
        <taxon>Crambidae</taxon>
        <taxon>Crambinae</taxon>
        <taxon>Diatraea</taxon>
    </lineage>
</organism>
<feature type="compositionally biased region" description="Basic and acidic residues" evidence="14">
    <location>
        <begin position="1142"/>
        <end position="1153"/>
    </location>
</feature>
<evidence type="ECO:0000256" key="9">
    <source>
        <dbReference type="ARBA" id="ARBA00022990"/>
    </source>
</evidence>
<dbReference type="InterPro" id="IPR051579">
    <property type="entry name" value="DDR_Transcriptional_Reg"/>
</dbReference>
<keyword evidence="7" id="KW-0227">DNA damage</keyword>
<feature type="compositionally biased region" description="Basic residues" evidence="14">
    <location>
        <begin position="1105"/>
        <end position="1118"/>
    </location>
</feature>
<dbReference type="InterPro" id="IPR008984">
    <property type="entry name" value="SMAD_FHA_dom_sf"/>
</dbReference>
<feature type="compositionally biased region" description="Basic and acidic residues" evidence="14">
    <location>
        <begin position="1163"/>
        <end position="1173"/>
    </location>
</feature>
<keyword evidence="10" id="KW-0539">Nucleus</keyword>
<dbReference type="SUPFAM" id="SSF49879">
    <property type="entry name" value="SMAD/FHA domain"/>
    <property type="match status" value="1"/>
</dbReference>
<evidence type="ECO:0000256" key="12">
    <source>
        <dbReference type="ARBA" id="ARBA00023858"/>
    </source>
</evidence>
<feature type="region of interest" description="Disordered" evidence="14">
    <location>
        <begin position="1057"/>
        <end position="1219"/>
    </location>
</feature>
<accession>A0A9N9R2E0</accession>
<dbReference type="CDD" id="cd18432">
    <property type="entry name" value="BRCT_PAXIP1_rpt6_like"/>
    <property type="match status" value="1"/>
</dbReference>
<feature type="compositionally biased region" description="Basic and acidic residues" evidence="14">
    <location>
        <begin position="952"/>
        <end position="985"/>
    </location>
</feature>
<evidence type="ECO:0000256" key="6">
    <source>
        <dbReference type="ARBA" id="ARBA00022737"/>
    </source>
</evidence>
<dbReference type="Pfam" id="PF16770">
    <property type="entry name" value="RTT107_BRCT_5"/>
    <property type="match status" value="1"/>
</dbReference>
<evidence type="ECO:0000256" key="4">
    <source>
        <dbReference type="ARBA" id="ARBA00022454"/>
    </source>
</evidence>
<dbReference type="InterPro" id="IPR001357">
    <property type="entry name" value="BRCT_dom"/>
</dbReference>
<feature type="compositionally biased region" description="Basic residues" evidence="14">
    <location>
        <begin position="1077"/>
        <end position="1086"/>
    </location>
</feature>
<dbReference type="Gene3D" id="3.40.50.10190">
    <property type="entry name" value="BRCT domain"/>
    <property type="match status" value="2"/>
</dbReference>
<evidence type="ECO:0000313" key="18">
    <source>
        <dbReference type="Proteomes" id="UP001153714"/>
    </source>
</evidence>
<reference evidence="17" key="2">
    <citation type="submission" date="2022-10" db="EMBL/GenBank/DDBJ databases">
        <authorList>
            <consortium name="ENA_rothamsted_submissions"/>
            <consortium name="culmorum"/>
            <person name="King R."/>
        </authorList>
    </citation>
    <scope>NUCLEOTIDE SEQUENCE</scope>
</reference>
<evidence type="ECO:0000256" key="5">
    <source>
        <dbReference type="ARBA" id="ARBA00022499"/>
    </source>
</evidence>
<protein>
    <recommendedName>
        <fullName evidence="3">Mediator of DNA damage checkpoint protein 1</fullName>
    </recommendedName>
    <alternativeName>
        <fullName evidence="13">PAX transactivation activation domain-interacting protein</fullName>
    </alternativeName>
    <alternativeName>
        <fullName evidence="12">PAX-interacting protein 1</fullName>
    </alternativeName>
</protein>
<proteinExistence type="predicted"/>
<keyword evidence="18" id="KW-1185">Reference proteome</keyword>
<keyword evidence="11" id="KW-0131">Cell cycle</keyword>
<dbReference type="InterPro" id="IPR036420">
    <property type="entry name" value="BRCT_dom_sf"/>
</dbReference>
<evidence type="ECO:0000256" key="11">
    <source>
        <dbReference type="ARBA" id="ARBA00023306"/>
    </source>
</evidence>
<dbReference type="GO" id="GO:0005694">
    <property type="term" value="C:chromosome"/>
    <property type="evidence" value="ECO:0007669"/>
    <property type="project" value="UniProtKB-SubCell"/>
</dbReference>
<keyword evidence="6" id="KW-0677">Repeat</keyword>
<evidence type="ECO:0000313" key="17">
    <source>
        <dbReference type="EMBL" id="CAG9788142.1"/>
    </source>
</evidence>
<dbReference type="Pfam" id="PF00498">
    <property type="entry name" value="FHA"/>
    <property type="match status" value="1"/>
</dbReference>
<evidence type="ECO:0000256" key="2">
    <source>
        <dbReference type="ARBA" id="ARBA00004286"/>
    </source>
</evidence>
<gene>
    <name evidence="17" type="ORF">DIATSA_LOCUS5976</name>
</gene>
<dbReference type="SMART" id="SM00292">
    <property type="entry name" value="BRCT"/>
    <property type="match status" value="1"/>
</dbReference>
<evidence type="ECO:0000256" key="10">
    <source>
        <dbReference type="ARBA" id="ARBA00023242"/>
    </source>
</evidence>
<evidence type="ECO:0000256" key="13">
    <source>
        <dbReference type="ARBA" id="ARBA00030146"/>
    </source>
</evidence>
<dbReference type="GO" id="GO:0006974">
    <property type="term" value="P:DNA damage response"/>
    <property type="evidence" value="ECO:0007669"/>
    <property type="project" value="UniProtKB-KW"/>
</dbReference>
<dbReference type="CDD" id="cd17744">
    <property type="entry name" value="BRCT_MDC1_rpt1"/>
    <property type="match status" value="1"/>
</dbReference>
<sequence>MECTQRLESTQEYYRTDKQCPEQIGFLGICGVKHPVKKGPNKIGRDPQTCSIVLNLNSVSRQHAVINILNQREFMLMDLDSANKTKLMDKVLQPYVPQPLKDGDMVQFGDIFGVFRLLEENDDLPMTQAIDIPETPISTRHISKFNKAPTTTVPESPDVSDRDDSFIAPSQAKTGQYLKKSNSHFIKPSLNVISIQPIGSKNIDNVYWSSGKHSLSLNSSLDESNDKFNISNKHVDNSIHEMETQSPFSVVQVDVPNKNIHEMETQLPFANDKSPKQKRNNINEENNIHEMETQMPYVNDRSPLRNRNNMKEENRHDNIHELETQIPYVNNQSPNKYDNIHEMQTQIPFANDNVVNQNKNNIHEMATQLLTSKEVNDSVDSIYTAQTQKPHSPIRDIARQLPILGKEELPEVCKIDKQHEMKFDLFTANKENEDDIFTAETQPFIDPQEITKYHTGELNCVKDSKNQVLDISKSDDDIVLEEMDAEYCEDDFQSQPLFPLDDILENNDTNKVLSKDPQLLDQTDQLNKNKKIAADIHSDSSADCEDIINAPTQKIAIDEDDDLTDCEDTLEDIPKNTTERKSEVTSGQNVNFEDLLTQKIDDDIDDCPTQIITAVNEENKERHNSNKDVCFEDMPTQIISEEDVNSTIQQRSNDASAPNVINKNNFESPFKIPLISPIKVKRKEIKLTLVKENLTPKKIVPEHHNDNDENYYAATQDILEDLCSQQGQSPQAAPIKANSGDKISMESDDELVPCSVEEYKTGNKFPHLDNDFKSSKSTDSTDEEEISLMPNLSSQQIREVIGVSPQVDKLKKVPSEPSDVEVTPKKVRSLKFMDVELPDSQEIKTTVSLHHKISVTESSSESETENDSQEQCTPILFRKKRKPKKDAKVDLTKKFDVASLPTRIITRVRKPTVKLQNNEIESTKTTNILKPKFITEQEDEIDKDIIHENISRLKNKSEKSKRNKDQNNKKLSNVKDNKKQKENQKQLDIPNNGIEHKIEYCINIKDSKECVKIDSIINERTENKVLATRYKSDNSSKSEPKLKSDSETSALKTTFSDKDKKDDICKNTSTETNVSTRSKRSTRNRKKVDTVKDILQVDENEDSKKTRRNKSSRQKQPPKKPVEIDLTEEIVTEVRRSKRQRSSREKKDEKPTEQNKAVHKSILKKDKPVKHEQSTVYSLSSGSGTDSPLSLKRSAMSDLDPPSPKRTRSNVSSSDMTLRSTPARFNKKQYVLFTAFPSEEVRVKLEKLGAVIVSDVSACTVVLTLQIKRTFKLLCSVGLGKPIVGPNWVQACADCNMIVDPWLYVLKDEAAEKRFQFNLERVLLSKRNFLKGYNVSSTPKVLPNATEMKCEAPLPPRPEKGKLMWKPYLVEPAAVHLTRMDESVIVECSGGTWKEGGPQWICVSCIADKALWPSLKKRGATVVAPEFILGGVLRQRLDIQSNKL</sequence>
<evidence type="ECO:0000256" key="3">
    <source>
        <dbReference type="ARBA" id="ARBA00015014"/>
    </source>
</evidence>
<dbReference type="CDD" id="cd00060">
    <property type="entry name" value="FHA"/>
    <property type="match status" value="1"/>
</dbReference>
<evidence type="ECO:0000256" key="7">
    <source>
        <dbReference type="ARBA" id="ARBA00022763"/>
    </source>
</evidence>
<dbReference type="PROSITE" id="PS50172">
    <property type="entry name" value="BRCT"/>
    <property type="match status" value="1"/>
</dbReference>
<dbReference type="Gene3D" id="2.60.200.20">
    <property type="match status" value="1"/>
</dbReference>
<feature type="domain" description="BRCT" evidence="16">
    <location>
        <begin position="1239"/>
        <end position="1306"/>
    </location>
</feature>
<dbReference type="PANTHER" id="PTHR23196">
    <property type="entry name" value="PAX TRANSCRIPTION ACTIVATION DOMAIN INTERACTING PROTEIN"/>
    <property type="match status" value="1"/>
</dbReference>
<dbReference type="InterPro" id="IPR000253">
    <property type="entry name" value="FHA_dom"/>
</dbReference>
<keyword evidence="9" id="KW-0007">Acetylation</keyword>
<feature type="region of interest" description="Disordered" evidence="14">
    <location>
        <begin position="952"/>
        <end position="990"/>
    </location>
</feature>
<feature type="compositionally biased region" description="Polar residues" evidence="14">
    <location>
        <begin position="1174"/>
        <end position="1188"/>
    </location>
</feature>
<dbReference type="PANTHER" id="PTHR23196:SF1">
    <property type="entry name" value="PAX-INTERACTING PROTEIN 1"/>
    <property type="match status" value="1"/>
</dbReference>
<dbReference type="PROSITE" id="PS50006">
    <property type="entry name" value="FHA_DOMAIN"/>
    <property type="match status" value="1"/>
</dbReference>
<evidence type="ECO:0000256" key="8">
    <source>
        <dbReference type="ARBA" id="ARBA00022843"/>
    </source>
</evidence>
<evidence type="ECO:0000256" key="14">
    <source>
        <dbReference type="SAM" id="MobiDB-lite"/>
    </source>
</evidence>
<comment type="subcellular location">
    <subcellularLocation>
        <location evidence="2">Chromosome</location>
    </subcellularLocation>
    <subcellularLocation>
        <location evidence="1">Nucleus</location>
    </subcellularLocation>
</comment>
<dbReference type="SUPFAM" id="SSF52113">
    <property type="entry name" value="BRCT domain"/>
    <property type="match status" value="1"/>
</dbReference>
<evidence type="ECO:0000256" key="1">
    <source>
        <dbReference type="ARBA" id="ARBA00004123"/>
    </source>
</evidence>
<evidence type="ECO:0000259" key="16">
    <source>
        <dbReference type="PROSITE" id="PS50172"/>
    </source>
</evidence>
<evidence type="ECO:0000259" key="15">
    <source>
        <dbReference type="PROSITE" id="PS50006"/>
    </source>
</evidence>
<dbReference type="SMART" id="SM00240">
    <property type="entry name" value="FHA"/>
    <property type="match status" value="1"/>
</dbReference>
<dbReference type="OrthoDB" id="342264at2759"/>
<feature type="domain" description="FHA" evidence="15">
    <location>
        <begin position="41"/>
        <end position="92"/>
    </location>
</feature>
<dbReference type="GO" id="GO:0005634">
    <property type="term" value="C:nucleus"/>
    <property type="evidence" value="ECO:0007669"/>
    <property type="project" value="UniProtKB-SubCell"/>
</dbReference>
<dbReference type="EMBL" id="OU893350">
    <property type="protein sequence ID" value="CAG9788142.1"/>
    <property type="molecule type" value="Genomic_DNA"/>
</dbReference>
<keyword evidence="8" id="KW-0832">Ubl conjugation</keyword>
<dbReference type="Proteomes" id="UP001153714">
    <property type="component" value="Chromosome 19"/>
</dbReference>
<feature type="compositionally biased region" description="Polar residues" evidence="14">
    <location>
        <begin position="1209"/>
        <end position="1219"/>
    </location>
</feature>
<keyword evidence="4" id="KW-0158">Chromosome</keyword>
<reference evidence="17" key="1">
    <citation type="submission" date="2021-12" db="EMBL/GenBank/DDBJ databases">
        <authorList>
            <person name="King R."/>
        </authorList>
    </citation>
    <scope>NUCLEOTIDE SEQUENCE</scope>
</reference>
<keyword evidence="5" id="KW-1017">Isopeptide bond</keyword>